<sequence>MKLPQINYEFGSYFRCDTKTKAKMKEHARQKIEELVERFRRNLDVYKKSAYNEAQVRREFIDPFFEALGWDVSNRQGYAEQYKEVVLEDTIKVGRSTRAPDYSFRIGGQRKFFVEAKKPAVNVKEDVSPAYQLRRYAWSAKLPLSIVTDFEEFSVFDCRIKPNPNDKPSVGRIAYYTFDEYLDSDTFDAIYDVFSKEAVLKGGFDKYAESTKGKKGTAEVDSEFLKEIESWRELLAKNIALRNPDVSIYELNYAVQKIIDRIIFLRICEDRAIEPYGQLQTKAESGDVYTHLLNHFKLAESKYDSGIFDFDTDRITPALGIDDRVLKTIIQSLYYPKSPYEFSVLGVEILGNVYEQFLGKVIRLTAGHQAKVETKPEVKKAGGVYYTPQYIVDYIVKNTVGKLIEGKTPEEIAEIKILDPACGSGSFLICAYTYLLRYHLDWYVGNEPKKHKDAVFQVRENEWYLTTTEKKRILLNNIFGIDIDPQAVEVTKLSLLLKVLEHESRESIDQQVKLGLEGVLPNLEGNVKCGNSLIGPDFYDSGQQATLFGEEEIRRVNVFDWNDDVKGFGKIMKRGGFDCVMGNPPYITYSLGRGRVKHASEEVKYIAKHYPRSSEYKINSFAVFYEKALQLSRPSSGLCAFIVPGTILINKALSKIRFHLLSQVMTLRVVSLNYKVFADAEMGDCAILIVQNTHTKKYKIDLHQYNSERWIEDSSFDKVNSDVVLGFPESRLYLKSFVYDILRIGKSEKFKSFGDGEIAKFYNGIKTGNNKKFLADKILSPKHVPVIRGRDFDRYGTAKPKLFVYFDPEKLWSNCNATRLGTKDKILIRQTGDRIVATIDPNGVFCMDTVHMIYETSLNHKFLLGLLNSRFLNYYHCCLVPELGKAFAEIKIANLKKLPVPPIDFSNPAEKAQHEKLVALVDNMLKLQKKYHETRMERDKELYERQIKIVDAQIDGVVYGLYGLTEEEIGVVEGTIK</sequence>
<dbReference type="Gene3D" id="3.90.220.10">
    <property type="entry name" value="Adenine-n6-DNA-methyltransferase Taqi, Chain A, domain 2"/>
    <property type="match status" value="1"/>
</dbReference>
<dbReference type="InterPro" id="IPR050953">
    <property type="entry name" value="N4_N6_ade-DNA_methylase"/>
</dbReference>
<dbReference type="GO" id="GO:0009307">
    <property type="term" value="P:DNA restriction-modification system"/>
    <property type="evidence" value="ECO:0007669"/>
    <property type="project" value="UniProtKB-KW"/>
</dbReference>
<protein>
    <recommendedName>
        <fullName evidence="1">site-specific DNA-methyltransferase (adenine-specific)</fullName>
        <ecNumber evidence="1">2.1.1.72</ecNumber>
    </recommendedName>
</protein>
<evidence type="ECO:0000256" key="2">
    <source>
        <dbReference type="ARBA" id="ARBA00022603"/>
    </source>
</evidence>
<keyword evidence="4" id="KW-0949">S-adenosyl-L-methionine</keyword>
<dbReference type="Gene3D" id="3.40.50.150">
    <property type="entry name" value="Vaccinia Virus protein VP39"/>
    <property type="match status" value="1"/>
</dbReference>
<dbReference type="GO" id="GO:0032259">
    <property type="term" value="P:methylation"/>
    <property type="evidence" value="ECO:0007669"/>
    <property type="project" value="UniProtKB-KW"/>
</dbReference>
<organism evidence="10">
    <name type="scientific">Candidatus Methanophagaceae archaeon ANME-1 ERB6</name>
    <dbReference type="NCBI Taxonomy" id="2759912"/>
    <lineage>
        <taxon>Archaea</taxon>
        <taxon>Methanobacteriati</taxon>
        <taxon>Methanobacteriota</taxon>
        <taxon>Stenosarchaea group</taxon>
        <taxon>Methanomicrobia</taxon>
        <taxon>Candidatus Methanophagales</taxon>
        <taxon>Candidatus Methanophagaceae</taxon>
    </lineage>
</organism>
<dbReference type="Pfam" id="PF12950">
    <property type="entry name" value="TaqI_C"/>
    <property type="match status" value="1"/>
</dbReference>
<dbReference type="GO" id="GO:0009007">
    <property type="term" value="F:site-specific DNA-methyltransferase (adenine-specific) activity"/>
    <property type="evidence" value="ECO:0007669"/>
    <property type="project" value="UniProtKB-EC"/>
</dbReference>
<evidence type="ECO:0000313" key="10">
    <source>
        <dbReference type="EMBL" id="QNO52239.1"/>
    </source>
</evidence>
<evidence type="ECO:0000256" key="1">
    <source>
        <dbReference type="ARBA" id="ARBA00011900"/>
    </source>
</evidence>
<reference evidence="10" key="1">
    <citation type="submission" date="2020-06" db="EMBL/GenBank/DDBJ databases">
        <title>Unique genomic features of the anaerobic methanotrophic archaea.</title>
        <authorList>
            <person name="Chadwick G.L."/>
            <person name="Skennerton C.T."/>
            <person name="Laso-Perez R."/>
            <person name="Leu A.O."/>
            <person name="Speth D.R."/>
            <person name="Yu H."/>
            <person name="Morgan-Lang C."/>
            <person name="Hatzenpichler R."/>
            <person name="Goudeau D."/>
            <person name="Malmstrom R."/>
            <person name="Brazelton W.J."/>
            <person name="Woyke T."/>
            <person name="Hallam S.J."/>
            <person name="Tyson G.W."/>
            <person name="Wegener G."/>
            <person name="Boetius A."/>
            <person name="Orphan V."/>
        </authorList>
    </citation>
    <scope>NUCLEOTIDE SEQUENCE</scope>
</reference>
<dbReference type="PANTHER" id="PTHR33841:SF1">
    <property type="entry name" value="DNA METHYLTRANSFERASE A"/>
    <property type="match status" value="1"/>
</dbReference>
<evidence type="ECO:0000259" key="9">
    <source>
        <dbReference type="Pfam" id="PF12950"/>
    </source>
</evidence>
<accession>A0A7G9YW55</accession>
<comment type="catalytic activity">
    <reaction evidence="7">
        <text>a 2'-deoxyadenosine in DNA + S-adenosyl-L-methionine = an N(6)-methyl-2'-deoxyadenosine in DNA + S-adenosyl-L-homocysteine + H(+)</text>
        <dbReference type="Rhea" id="RHEA:15197"/>
        <dbReference type="Rhea" id="RHEA-COMP:12418"/>
        <dbReference type="Rhea" id="RHEA-COMP:12419"/>
        <dbReference type="ChEBI" id="CHEBI:15378"/>
        <dbReference type="ChEBI" id="CHEBI:57856"/>
        <dbReference type="ChEBI" id="CHEBI:59789"/>
        <dbReference type="ChEBI" id="CHEBI:90615"/>
        <dbReference type="ChEBI" id="CHEBI:90616"/>
        <dbReference type="EC" id="2.1.1.72"/>
    </reaction>
</comment>
<proteinExistence type="predicted"/>
<dbReference type="SUPFAM" id="SSF53335">
    <property type="entry name" value="S-adenosyl-L-methionine-dependent methyltransferases"/>
    <property type="match status" value="1"/>
</dbReference>
<gene>
    <name evidence="10" type="ORF">CIBIFOJE_00023</name>
</gene>
<evidence type="ECO:0000256" key="5">
    <source>
        <dbReference type="ARBA" id="ARBA00022747"/>
    </source>
</evidence>
<name>A0A7G9YW55_9EURY</name>
<dbReference type="GO" id="GO:0003677">
    <property type="term" value="F:DNA binding"/>
    <property type="evidence" value="ECO:0007669"/>
    <property type="project" value="UniProtKB-KW"/>
</dbReference>
<evidence type="ECO:0000256" key="7">
    <source>
        <dbReference type="ARBA" id="ARBA00047942"/>
    </source>
</evidence>
<feature type="domain" description="Type II methyltransferase M.TaqI-like" evidence="8">
    <location>
        <begin position="476"/>
        <end position="677"/>
    </location>
</feature>
<dbReference type="InterPro" id="IPR025931">
    <property type="entry name" value="TaqI_C"/>
</dbReference>
<dbReference type="InterPro" id="IPR011639">
    <property type="entry name" value="MethylTrfase_TaqI-like_dom"/>
</dbReference>
<feature type="domain" description="TaqI-like C-terminal specificity" evidence="9">
    <location>
        <begin position="785"/>
        <end position="900"/>
    </location>
</feature>
<evidence type="ECO:0000256" key="6">
    <source>
        <dbReference type="ARBA" id="ARBA00023125"/>
    </source>
</evidence>
<dbReference type="InterPro" id="IPR023135">
    <property type="entry name" value="N6_DNA_MeTrfase_TaqI_C"/>
</dbReference>
<dbReference type="InterPro" id="IPR029063">
    <property type="entry name" value="SAM-dependent_MTases_sf"/>
</dbReference>
<evidence type="ECO:0000256" key="3">
    <source>
        <dbReference type="ARBA" id="ARBA00022679"/>
    </source>
</evidence>
<dbReference type="GO" id="GO:0009035">
    <property type="term" value="F:type I site-specific deoxyribonuclease activity"/>
    <property type="evidence" value="ECO:0007669"/>
    <property type="project" value="UniProtKB-EC"/>
</dbReference>
<evidence type="ECO:0000256" key="4">
    <source>
        <dbReference type="ARBA" id="ARBA00022691"/>
    </source>
</evidence>
<dbReference type="EMBL" id="MT631504">
    <property type="protein sequence ID" value="QNO52239.1"/>
    <property type="molecule type" value="Genomic_DNA"/>
</dbReference>
<keyword evidence="6" id="KW-0238">DNA-binding</keyword>
<dbReference type="Pfam" id="PF07669">
    <property type="entry name" value="Eco57I"/>
    <property type="match status" value="1"/>
</dbReference>
<keyword evidence="3" id="KW-0808">Transferase</keyword>
<keyword evidence="5" id="KW-0680">Restriction system</keyword>
<dbReference type="PANTHER" id="PTHR33841">
    <property type="entry name" value="DNA METHYLTRANSFERASE YEEA-RELATED"/>
    <property type="match status" value="1"/>
</dbReference>
<dbReference type="EC" id="2.1.1.72" evidence="1"/>
<dbReference type="Gene3D" id="3.90.1570.30">
    <property type="match status" value="1"/>
</dbReference>
<evidence type="ECO:0000259" key="8">
    <source>
        <dbReference type="Pfam" id="PF07669"/>
    </source>
</evidence>
<keyword evidence="2" id="KW-0489">Methyltransferase</keyword>
<dbReference type="GO" id="GO:0005524">
    <property type="term" value="F:ATP binding"/>
    <property type="evidence" value="ECO:0007669"/>
    <property type="project" value="UniProtKB-KW"/>
</dbReference>
<dbReference type="AlphaFoldDB" id="A0A7G9YW55"/>
<dbReference type="PRINTS" id="PR00507">
    <property type="entry name" value="N12N6MTFRASE"/>
</dbReference>